<name>A0A066X7C5_COLSU</name>
<gene>
    <name evidence="1" type="ORF">CSUB01_07432</name>
</gene>
<proteinExistence type="predicted"/>
<dbReference type="AlphaFoldDB" id="A0A066X7C5"/>
<protein>
    <submittedName>
        <fullName evidence="1">Uncharacterized protein</fullName>
    </submittedName>
</protein>
<dbReference type="HOGENOM" id="CLU_1454307_0_0_1"/>
<dbReference type="EMBL" id="JMSE01001070">
    <property type="protein sequence ID" value="KDN65048.1"/>
    <property type="molecule type" value="Genomic_DNA"/>
</dbReference>
<sequence>MKTGGIRDSIASYCTAPEIISPCQPANGHTCMIILYRQRIAVKDAACSLGVQPTPPNALNSMACVNRESTKGPPAVTPITKSTPQDMILRPPPTGVFLYMVRSNTLPLRWSDPRREEGMLQRVGRLDSLLRVERQAVLKQVDEMVEVPSLGVVHSRRCGEEAGAQITRRFDDRQDPGGCLYGAKVG</sequence>
<reference evidence="2" key="1">
    <citation type="journal article" date="2014" name="Genome Announc.">
        <title>Draft genome sequence of Colletotrichum sublineola, a destructive pathogen of cultivated sorghum.</title>
        <authorList>
            <person name="Baroncelli R."/>
            <person name="Sanz-Martin J.M."/>
            <person name="Rech G.E."/>
            <person name="Sukno S.A."/>
            <person name="Thon M.R."/>
        </authorList>
    </citation>
    <scope>NUCLEOTIDE SEQUENCE [LARGE SCALE GENOMIC DNA]</scope>
    <source>
        <strain evidence="2">TX430BB</strain>
    </source>
</reference>
<evidence type="ECO:0000313" key="1">
    <source>
        <dbReference type="EMBL" id="KDN65048.1"/>
    </source>
</evidence>
<accession>A0A066X7C5</accession>
<comment type="caution">
    <text evidence="1">The sequence shown here is derived from an EMBL/GenBank/DDBJ whole genome shotgun (WGS) entry which is preliminary data.</text>
</comment>
<evidence type="ECO:0000313" key="2">
    <source>
        <dbReference type="Proteomes" id="UP000027238"/>
    </source>
</evidence>
<keyword evidence="2" id="KW-1185">Reference proteome</keyword>
<dbReference type="Proteomes" id="UP000027238">
    <property type="component" value="Unassembled WGS sequence"/>
</dbReference>
<organism evidence="1 2">
    <name type="scientific">Colletotrichum sublineola</name>
    <name type="common">Sorghum anthracnose fungus</name>
    <dbReference type="NCBI Taxonomy" id="1173701"/>
    <lineage>
        <taxon>Eukaryota</taxon>
        <taxon>Fungi</taxon>
        <taxon>Dikarya</taxon>
        <taxon>Ascomycota</taxon>
        <taxon>Pezizomycotina</taxon>
        <taxon>Sordariomycetes</taxon>
        <taxon>Hypocreomycetidae</taxon>
        <taxon>Glomerellales</taxon>
        <taxon>Glomerellaceae</taxon>
        <taxon>Colletotrichum</taxon>
        <taxon>Colletotrichum graminicola species complex</taxon>
    </lineage>
</organism>